<dbReference type="Pfam" id="PF02254">
    <property type="entry name" value="TrkA_N"/>
    <property type="match status" value="1"/>
</dbReference>
<dbReference type="GO" id="GO:0005886">
    <property type="term" value="C:plasma membrane"/>
    <property type="evidence" value="ECO:0007669"/>
    <property type="project" value="UniProtKB-SubCell"/>
</dbReference>
<dbReference type="GO" id="GO:0006813">
    <property type="term" value="P:potassium ion transport"/>
    <property type="evidence" value="ECO:0007669"/>
    <property type="project" value="InterPro"/>
</dbReference>
<dbReference type="SUPFAM" id="SSF51735">
    <property type="entry name" value="NAD(P)-binding Rossmann-fold domains"/>
    <property type="match status" value="1"/>
</dbReference>
<keyword evidence="2" id="KW-0472">Membrane</keyword>
<comment type="caution">
    <text evidence="5">The sequence shown here is derived from an EMBL/GenBank/DDBJ whole genome shotgun (WGS) entry which is preliminary data.</text>
</comment>
<feature type="transmembrane region" description="Helical" evidence="2">
    <location>
        <begin position="20"/>
        <end position="40"/>
    </location>
</feature>
<name>T0ZCR9_9ZZZZ</name>
<comment type="subcellular location">
    <subcellularLocation>
        <location evidence="1">Cell membrane</location>
        <topology evidence="1">Multi-pass membrane protein</topology>
    </subcellularLocation>
</comment>
<reference evidence="5" key="1">
    <citation type="submission" date="2013-08" db="EMBL/GenBank/DDBJ databases">
        <authorList>
            <person name="Mendez C."/>
            <person name="Richter M."/>
            <person name="Ferrer M."/>
            <person name="Sanchez J."/>
        </authorList>
    </citation>
    <scope>NUCLEOTIDE SEQUENCE</scope>
</reference>
<keyword evidence="2" id="KW-1133">Transmembrane helix</keyword>
<dbReference type="PANTHER" id="PTHR43833">
    <property type="entry name" value="POTASSIUM CHANNEL PROTEIN 2-RELATED-RELATED"/>
    <property type="match status" value="1"/>
</dbReference>
<dbReference type="Gene3D" id="3.40.50.720">
    <property type="entry name" value="NAD(P)-binding Rossmann-like Domain"/>
    <property type="match status" value="1"/>
</dbReference>
<organism evidence="5">
    <name type="scientific">mine drainage metagenome</name>
    <dbReference type="NCBI Taxonomy" id="410659"/>
    <lineage>
        <taxon>unclassified sequences</taxon>
        <taxon>metagenomes</taxon>
        <taxon>ecological metagenomes</taxon>
    </lineage>
</organism>
<dbReference type="Gene3D" id="1.10.287.70">
    <property type="match status" value="1"/>
</dbReference>
<dbReference type="AlphaFoldDB" id="T0ZCR9"/>
<dbReference type="SUPFAM" id="SSF81324">
    <property type="entry name" value="Voltage-gated potassium channels"/>
    <property type="match status" value="1"/>
</dbReference>
<gene>
    <name evidence="5" type="ORF">B1B_14251</name>
</gene>
<evidence type="ECO:0000256" key="2">
    <source>
        <dbReference type="SAM" id="Phobius"/>
    </source>
</evidence>
<dbReference type="PANTHER" id="PTHR43833:SF9">
    <property type="entry name" value="POTASSIUM CHANNEL PROTEIN YUGO-RELATED"/>
    <property type="match status" value="1"/>
</dbReference>
<dbReference type="InterPro" id="IPR013099">
    <property type="entry name" value="K_chnl_dom"/>
</dbReference>
<feature type="non-terminal residue" evidence="5">
    <location>
        <position position="1"/>
    </location>
</feature>
<feature type="domain" description="Potassium channel" evidence="4">
    <location>
        <begin position="2"/>
        <end position="44"/>
    </location>
</feature>
<evidence type="ECO:0000259" key="4">
    <source>
        <dbReference type="Pfam" id="PF07885"/>
    </source>
</evidence>
<evidence type="ECO:0000256" key="1">
    <source>
        <dbReference type="ARBA" id="ARBA00004651"/>
    </source>
</evidence>
<evidence type="ECO:0000313" key="5">
    <source>
        <dbReference type="EMBL" id="EQD42017.1"/>
    </source>
</evidence>
<feature type="domain" description="RCK N-terminal" evidence="3">
    <location>
        <begin position="116"/>
        <end position="203"/>
    </location>
</feature>
<protein>
    <submittedName>
        <fullName evidence="5">Protein containing Regulator of K+ conductance</fullName>
    </submittedName>
</protein>
<accession>T0ZCR9</accession>
<sequence length="329" mass="35494">GVITMSTVGYGDVVPTNDLSRMFAIILAASTIGILGYVISSINTLALKAREEEALGLDGTKFSDHTLILGWTPVSLAALQELILAGRRVGVMTRRQESLPEIRTFISNFLRVSRKDPKLRGRLSRDDDIFVAFGDYSERGSLDLLNVSAAREAIVASDDDARNVLTALILKELAPHLRIVVAVLREQLRETLRAAGVTYVISPSDLGGRMVSAAAVQPEVAQAIDDVTTTAYGSTIDEYLLGAENPLTGLSFLAGLRKLQEGTGALLIGVAHQTGTANRASGNEFKVQMNPPVDVRLSPGGYVLILSSLDNLDRLRTWIRTPPGRRRSS</sequence>
<dbReference type="InterPro" id="IPR050721">
    <property type="entry name" value="Trk_Ktr_HKT_K-transport"/>
</dbReference>
<dbReference type="InterPro" id="IPR036291">
    <property type="entry name" value="NAD(P)-bd_dom_sf"/>
</dbReference>
<evidence type="ECO:0000259" key="3">
    <source>
        <dbReference type="Pfam" id="PF02254"/>
    </source>
</evidence>
<proteinExistence type="predicted"/>
<dbReference type="EMBL" id="AUZY01009428">
    <property type="protein sequence ID" value="EQD42017.1"/>
    <property type="molecule type" value="Genomic_DNA"/>
</dbReference>
<dbReference type="Pfam" id="PF07885">
    <property type="entry name" value="Ion_trans_2"/>
    <property type="match status" value="1"/>
</dbReference>
<dbReference type="InterPro" id="IPR003148">
    <property type="entry name" value="RCK_N"/>
</dbReference>
<reference evidence="5" key="2">
    <citation type="journal article" date="2014" name="ISME J.">
        <title>Microbial stratification in low pH oxic and suboxic macroscopic growths along an acid mine drainage.</title>
        <authorList>
            <person name="Mendez-Garcia C."/>
            <person name="Mesa V."/>
            <person name="Sprenger R.R."/>
            <person name="Richter M."/>
            <person name="Diez M.S."/>
            <person name="Solano J."/>
            <person name="Bargiela R."/>
            <person name="Golyshina O.V."/>
            <person name="Manteca A."/>
            <person name="Ramos J.L."/>
            <person name="Gallego J.R."/>
            <person name="Llorente I."/>
            <person name="Martins Dos Santos V.A."/>
            <person name="Jensen O.N."/>
            <person name="Pelaez A.I."/>
            <person name="Sanchez J."/>
            <person name="Ferrer M."/>
        </authorList>
    </citation>
    <scope>NUCLEOTIDE SEQUENCE</scope>
</reference>
<keyword evidence="2" id="KW-0812">Transmembrane</keyword>